<dbReference type="AlphaFoldDB" id="A0AAD5BQ14"/>
<organism evidence="2 3">
    <name type="scientific">Ambrosia artemisiifolia</name>
    <name type="common">Common ragweed</name>
    <dbReference type="NCBI Taxonomy" id="4212"/>
    <lineage>
        <taxon>Eukaryota</taxon>
        <taxon>Viridiplantae</taxon>
        <taxon>Streptophyta</taxon>
        <taxon>Embryophyta</taxon>
        <taxon>Tracheophyta</taxon>
        <taxon>Spermatophyta</taxon>
        <taxon>Magnoliopsida</taxon>
        <taxon>eudicotyledons</taxon>
        <taxon>Gunneridae</taxon>
        <taxon>Pentapetalae</taxon>
        <taxon>asterids</taxon>
        <taxon>campanulids</taxon>
        <taxon>Asterales</taxon>
        <taxon>Asteraceae</taxon>
        <taxon>Asteroideae</taxon>
        <taxon>Heliantheae alliance</taxon>
        <taxon>Heliantheae</taxon>
        <taxon>Ambrosia</taxon>
    </lineage>
</organism>
<dbReference type="NCBIfam" id="TIGR00756">
    <property type="entry name" value="PPR"/>
    <property type="match status" value="1"/>
</dbReference>
<comment type="caution">
    <text evidence="2">The sequence shown here is derived from an EMBL/GenBank/DDBJ whole genome shotgun (WGS) entry which is preliminary data.</text>
</comment>
<dbReference type="Pfam" id="PF20431">
    <property type="entry name" value="E_motif"/>
    <property type="match status" value="1"/>
</dbReference>
<evidence type="ECO:0000313" key="2">
    <source>
        <dbReference type="EMBL" id="KAI7727442.1"/>
    </source>
</evidence>
<evidence type="ECO:0000313" key="3">
    <source>
        <dbReference type="Proteomes" id="UP001206925"/>
    </source>
</evidence>
<keyword evidence="3" id="KW-1185">Reference proteome</keyword>
<dbReference type="PANTHER" id="PTHR47926:SF436">
    <property type="entry name" value="PENTATRICOPEPTIDE REPEAT-CONTAINING PROTEIN ELI1, CHLOROPLASTIC-LIKE ISOFORM X2"/>
    <property type="match status" value="1"/>
</dbReference>
<dbReference type="EMBL" id="JAMZMK010011383">
    <property type="protein sequence ID" value="KAI7727442.1"/>
    <property type="molecule type" value="Genomic_DNA"/>
</dbReference>
<sequence>MNRSGWFRTLDGSNEGSETFITGTRYGVLTKNQGRAGRLVEAVELIYNMPMTPSPGRVHGEIDMGEKIGKMLIELEPQNGGRYALLSNIYAKAGRWEDVEKVRTLMKENGVKTTTGRTTIDIDGTVHEFKIGDSNHH</sequence>
<accession>A0AAD5BQ14</accession>
<dbReference type="InterPro" id="IPR002885">
    <property type="entry name" value="PPR_rpt"/>
</dbReference>
<dbReference type="InterPro" id="IPR046848">
    <property type="entry name" value="E_motif"/>
</dbReference>
<dbReference type="Proteomes" id="UP001206925">
    <property type="component" value="Unassembled WGS sequence"/>
</dbReference>
<dbReference type="InterPro" id="IPR046960">
    <property type="entry name" value="PPR_At4g14850-like_plant"/>
</dbReference>
<dbReference type="PANTHER" id="PTHR47926">
    <property type="entry name" value="PENTATRICOPEPTIDE REPEAT-CONTAINING PROTEIN"/>
    <property type="match status" value="1"/>
</dbReference>
<gene>
    <name evidence="2" type="ORF">M8C21_024345</name>
</gene>
<feature type="repeat" description="PPR" evidence="1">
    <location>
        <begin position="79"/>
        <end position="113"/>
    </location>
</feature>
<dbReference type="GO" id="GO:0003723">
    <property type="term" value="F:RNA binding"/>
    <property type="evidence" value="ECO:0007669"/>
    <property type="project" value="InterPro"/>
</dbReference>
<proteinExistence type="predicted"/>
<dbReference type="PROSITE" id="PS51375">
    <property type="entry name" value="PPR"/>
    <property type="match status" value="1"/>
</dbReference>
<protein>
    <recommendedName>
        <fullName evidence="4">Pentatricopeptide repeat-containing protein</fullName>
    </recommendedName>
</protein>
<reference evidence="2" key="1">
    <citation type="submission" date="2022-06" db="EMBL/GenBank/DDBJ databases">
        <title>Uncovering the hologenomic basis of an extraordinary plant invasion.</title>
        <authorList>
            <person name="Bieker V.C."/>
            <person name="Martin M.D."/>
            <person name="Gilbert T."/>
            <person name="Hodgins K."/>
            <person name="Battlay P."/>
            <person name="Petersen B."/>
            <person name="Wilson J."/>
        </authorList>
    </citation>
    <scope>NUCLEOTIDE SEQUENCE</scope>
    <source>
        <strain evidence="2">AA19_3_7</strain>
        <tissue evidence="2">Leaf</tissue>
    </source>
</reference>
<dbReference type="GO" id="GO:0009451">
    <property type="term" value="P:RNA modification"/>
    <property type="evidence" value="ECO:0007669"/>
    <property type="project" value="InterPro"/>
</dbReference>
<evidence type="ECO:0008006" key="4">
    <source>
        <dbReference type="Google" id="ProtNLM"/>
    </source>
</evidence>
<evidence type="ECO:0000256" key="1">
    <source>
        <dbReference type="PROSITE-ProRule" id="PRU00708"/>
    </source>
</evidence>
<name>A0AAD5BQ14_AMBAR</name>